<feature type="domain" description="VWFA" evidence="3">
    <location>
        <begin position="162"/>
        <end position="335"/>
    </location>
</feature>
<dbReference type="InterPro" id="IPR002035">
    <property type="entry name" value="VWF_A"/>
</dbReference>
<dbReference type="CDD" id="cd01465">
    <property type="entry name" value="vWA_subgroup"/>
    <property type="match status" value="1"/>
</dbReference>
<dbReference type="AlphaFoldDB" id="A0A6C2YUK9"/>
<dbReference type="PROSITE" id="PS51257">
    <property type="entry name" value="PROKAR_LIPOPROTEIN"/>
    <property type="match status" value="1"/>
</dbReference>
<dbReference type="InterPro" id="IPR051266">
    <property type="entry name" value="CLCR"/>
</dbReference>
<dbReference type="EMBL" id="LR586016">
    <property type="protein sequence ID" value="VIP05124.1"/>
    <property type="molecule type" value="Genomic_DNA"/>
</dbReference>
<dbReference type="Proteomes" id="UP000464378">
    <property type="component" value="Chromosome"/>
</dbReference>
<dbReference type="SMART" id="SM00327">
    <property type="entry name" value="VWA"/>
    <property type="match status" value="1"/>
</dbReference>
<evidence type="ECO:0000313" key="5">
    <source>
        <dbReference type="Proteomes" id="UP000464378"/>
    </source>
</evidence>
<name>A0A6C2YUK9_9BACT</name>
<dbReference type="Pfam" id="PF12034">
    <property type="entry name" value="YfbK_C"/>
    <property type="match status" value="1"/>
</dbReference>
<protein>
    <recommendedName>
        <fullName evidence="3">VWFA domain-containing protein</fullName>
    </recommendedName>
</protein>
<evidence type="ECO:0000256" key="1">
    <source>
        <dbReference type="SAM" id="MobiDB-lite"/>
    </source>
</evidence>
<dbReference type="Gene3D" id="3.40.50.410">
    <property type="entry name" value="von Willebrand factor, type A domain"/>
    <property type="match status" value="1"/>
</dbReference>
<gene>
    <name evidence="4" type="ORF">GMBLW1_40690</name>
</gene>
<reference evidence="4" key="1">
    <citation type="submission" date="2019-04" db="EMBL/GenBank/DDBJ databases">
        <authorList>
            <consortium name="Science for Life Laboratories"/>
        </authorList>
    </citation>
    <scope>NUCLEOTIDE SEQUENCE</scope>
    <source>
        <strain evidence="4">MBLW1</strain>
    </source>
</reference>
<dbReference type="RefSeq" id="WP_162660136.1">
    <property type="nucleotide sequence ID" value="NZ_LR593887.1"/>
</dbReference>
<keyword evidence="2" id="KW-0732">Signal</keyword>
<dbReference type="PROSITE" id="PS50234">
    <property type="entry name" value="VWFA"/>
    <property type="match status" value="1"/>
</dbReference>
<keyword evidence="5" id="KW-1185">Reference proteome</keyword>
<dbReference type="Pfam" id="PF12450">
    <property type="entry name" value="vWF_A"/>
    <property type="match status" value="1"/>
</dbReference>
<evidence type="ECO:0000256" key="2">
    <source>
        <dbReference type="SAM" id="SignalP"/>
    </source>
</evidence>
<dbReference type="InterPro" id="IPR021908">
    <property type="entry name" value="YfbK_C"/>
</dbReference>
<dbReference type="EMBL" id="LR593887">
    <property type="protein sequence ID" value="VTS07604.1"/>
    <property type="molecule type" value="Genomic_DNA"/>
</dbReference>
<dbReference type="KEGG" id="tim:GMBLW1_40690"/>
<accession>A0A6C2YUK9</accession>
<evidence type="ECO:0000313" key="4">
    <source>
        <dbReference type="EMBL" id="VIP05124.1"/>
    </source>
</evidence>
<dbReference type="InterPro" id="IPR036465">
    <property type="entry name" value="vWFA_dom_sf"/>
</dbReference>
<proteinExistence type="predicted"/>
<feature type="signal peptide" evidence="2">
    <location>
        <begin position="1"/>
        <end position="20"/>
    </location>
</feature>
<dbReference type="FunCoup" id="A0A6C2YUK9">
    <property type="interactions" value="5"/>
</dbReference>
<evidence type="ECO:0000259" key="3">
    <source>
        <dbReference type="PROSITE" id="PS50234"/>
    </source>
</evidence>
<organism evidence="4">
    <name type="scientific">Tuwongella immobilis</name>
    <dbReference type="NCBI Taxonomy" id="692036"/>
    <lineage>
        <taxon>Bacteria</taxon>
        <taxon>Pseudomonadati</taxon>
        <taxon>Planctomycetota</taxon>
        <taxon>Planctomycetia</taxon>
        <taxon>Gemmatales</taxon>
        <taxon>Gemmataceae</taxon>
        <taxon>Tuwongella</taxon>
    </lineage>
</organism>
<dbReference type="PANTHER" id="PTHR10579:SF43">
    <property type="entry name" value="ZINC FINGER (C3HC4-TYPE RING FINGER) FAMILY PROTEIN"/>
    <property type="match status" value="1"/>
</dbReference>
<sequence>MLTLRLMAWFCAMPATMLVAAIGCDGPRSPMGMPPQDYRVETSQIAGGPPESPQNERYESFRENRFELVAQQPLATFSADVNTASYSNIRNLLQNGQRPPVDAIRTAELINYFDYDYPRPKGDDPVAFQLEMGPCAWKPLHRVLKISLAAKRFSAEQLPPRNLVFLVDTSGSMNADNKIGLVKRSLKLLSESLREQDWVSIVTYAGSSELLLPTTSGADRDSISRAIDSLSCNGSTNGAGGIVAAYAQATKHPIAGGINRVILMTDGDFNVGINNPTELQSLIEGKRKTGVYLTAIGFGRGNLRDDIMETLARHGNGHYGYVDSIDEARKLFADQGGALVTVAKDVKLQVEFNPLRVAAYRLIGYENRVMKAEDFKNDAKDAGDLGSGHTVTALFEIIPTGVKLEGSGIDPLKYQATAKKANDAALTGEWCTVRMRYKQPDAETSAELTAKLGAAADQAKPSADLRFASAVSMFAMLLRDSEFKGESNWDRVRTEAAAGQIADRTGRRAEFLRLVDLASTLPPPSSVPLPKNARPE</sequence>
<feature type="chain" id="PRO_5033535027" description="VWFA domain-containing protein" evidence="2">
    <location>
        <begin position="21"/>
        <end position="536"/>
    </location>
</feature>
<dbReference type="Pfam" id="PF00092">
    <property type="entry name" value="VWA"/>
    <property type="match status" value="1"/>
</dbReference>
<dbReference type="InterPro" id="IPR022156">
    <property type="entry name" value="Uncharacterised_YfbK_N"/>
</dbReference>
<dbReference type="PANTHER" id="PTHR10579">
    <property type="entry name" value="CALCIUM-ACTIVATED CHLORIDE CHANNEL REGULATOR"/>
    <property type="match status" value="1"/>
</dbReference>
<dbReference type="InParanoid" id="A0A6C2YUK9"/>
<dbReference type="SUPFAM" id="SSF53300">
    <property type="entry name" value="vWA-like"/>
    <property type="match status" value="1"/>
</dbReference>
<feature type="region of interest" description="Disordered" evidence="1">
    <location>
        <begin position="32"/>
        <end position="56"/>
    </location>
</feature>